<dbReference type="Pfam" id="PF06240">
    <property type="entry name" value="COXG"/>
    <property type="match status" value="1"/>
</dbReference>
<dbReference type="PANTHER" id="PTHR38588">
    <property type="entry name" value="BLL0334 PROTEIN"/>
    <property type="match status" value="1"/>
</dbReference>
<dbReference type="AlphaFoldDB" id="A0A2T2WPX0"/>
<accession>A0A2T2WPX0</accession>
<comment type="caution">
    <text evidence="1">The sequence shown here is derived from an EMBL/GenBank/DDBJ whole genome shotgun (WGS) entry which is preliminary data.</text>
</comment>
<evidence type="ECO:0000313" key="1">
    <source>
        <dbReference type="EMBL" id="PSR24288.1"/>
    </source>
</evidence>
<dbReference type="PANTHER" id="PTHR38588:SF1">
    <property type="entry name" value="BLL0334 PROTEIN"/>
    <property type="match status" value="1"/>
</dbReference>
<organism evidence="1 2">
    <name type="scientific">Sulfobacillus thermosulfidooxidans</name>
    <dbReference type="NCBI Taxonomy" id="28034"/>
    <lineage>
        <taxon>Bacteria</taxon>
        <taxon>Bacillati</taxon>
        <taxon>Bacillota</taxon>
        <taxon>Clostridia</taxon>
        <taxon>Eubacteriales</taxon>
        <taxon>Clostridiales Family XVII. Incertae Sedis</taxon>
        <taxon>Sulfobacillus</taxon>
    </lineage>
</organism>
<sequence length="156" mass="17171">MEGSTQMMQFDAHKIIDAPPNRVFPLLMDPAVLIESMPGLKTMQEQSPGIYAVEMELGIAGFKGQYRGEMRLDQVVVPHRYHLLLEGQGPNGDIFMSLDVTLTSSHEGQTDLHYQGEGIFGDQSNSLTQKVLSGAGNVILGQCFNAIAKRARKMPH</sequence>
<proteinExistence type="predicted"/>
<evidence type="ECO:0000313" key="2">
    <source>
        <dbReference type="Proteomes" id="UP000242705"/>
    </source>
</evidence>
<dbReference type="Proteomes" id="UP000242705">
    <property type="component" value="Unassembled WGS sequence"/>
</dbReference>
<dbReference type="InterPro" id="IPR023393">
    <property type="entry name" value="START-like_dom_sf"/>
</dbReference>
<reference evidence="1 2" key="1">
    <citation type="journal article" date="2014" name="BMC Genomics">
        <title>Comparison of environmental and isolate Sulfobacillus genomes reveals diverse carbon, sulfur, nitrogen, and hydrogen metabolisms.</title>
        <authorList>
            <person name="Justice N.B."/>
            <person name="Norman A."/>
            <person name="Brown C.T."/>
            <person name="Singh A."/>
            <person name="Thomas B.C."/>
            <person name="Banfield J.F."/>
        </authorList>
    </citation>
    <scope>NUCLEOTIDE SEQUENCE [LARGE SCALE GENOMIC DNA]</scope>
    <source>
        <strain evidence="1">AMDSBA5</strain>
    </source>
</reference>
<gene>
    <name evidence="1" type="ORF">C7B47_15290</name>
</gene>
<dbReference type="InterPro" id="IPR010419">
    <property type="entry name" value="CO_DH_gsu"/>
</dbReference>
<name>A0A2T2WPX0_SULTH</name>
<dbReference type="SUPFAM" id="SSF55961">
    <property type="entry name" value="Bet v1-like"/>
    <property type="match status" value="1"/>
</dbReference>
<dbReference type="EMBL" id="PXYX01000059">
    <property type="protein sequence ID" value="PSR24288.1"/>
    <property type="molecule type" value="Genomic_DNA"/>
</dbReference>
<protein>
    <submittedName>
        <fullName evidence="1">Carbon monoxide dehydrogenase</fullName>
    </submittedName>
</protein>
<dbReference type="Gene3D" id="3.30.530.20">
    <property type="match status" value="1"/>
</dbReference>